<dbReference type="PATRIC" id="fig|1177154.3.peg.953"/>
<dbReference type="SUPFAM" id="SSF82199">
    <property type="entry name" value="SET domain"/>
    <property type="match status" value="1"/>
</dbReference>
<evidence type="ECO:0000259" key="1">
    <source>
        <dbReference type="PROSITE" id="PS50280"/>
    </source>
</evidence>
<keyword evidence="2" id="KW-0489">Methyltransferase</keyword>
<name>A0A095SN12_9GAMM</name>
<dbReference type="eggNOG" id="COG2940">
    <property type="taxonomic scope" value="Bacteria"/>
</dbReference>
<dbReference type="RefSeq" id="WP_035230931.1">
    <property type="nucleotide sequence ID" value="NZ_ARXV01000003.1"/>
</dbReference>
<dbReference type="EMBL" id="ARXV01000003">
    <property type="protein sequence ID" value="KGD65719.1"/>
    <property type="molecule type" value="Genomic_DNA"/>
</dbReference>
<dbReference type="InterPro" id="IPR001214">
    <property type="entry name" value="SET_dom"/>
</dbReference>
<organism evidence="2 3">
    <name type="scientific">Alcanivorax nanhaiticus</name>
    <dbReference type="NCBI Taxonomy" id="1177154"/>
    <lineage>
        <taxon>Bacteria</taxon>
        <taxon>Pseudomonadati</taxon>
        <taxon>Pseudomonadota</taxon>
        <taxon>Gammaproteobacteria</taxon>
        <taxon>Oceanospirillales</taxon>
        <taxon>Alcanivoracaceae</taxon>
        <taxon>Alcanivorax</taxon>
    </lineage>
</organism>
<proteinExistence type="predicted"/>
<dbReference type="AlphaFoldDB" id="A0A095SN12"/>
<evidence type="ECO:0000313" key="3">
    <source>
        <dbReference type="Proteomes" id="UP000029444"/>
    </source>
</evidence>
<gene>
    <name evidence="2" type="ORF">Y5S_00943</name>
</gene>
<evidence type="ECO:0000313" key="2">
    <source>
        <dbReference type="EMBL" id="KGD65719.1"/>
    </source>
</evidence>
<protein>
    <submittedName>
        <fullName evidence="2">Lysine methyltransferase</fullName>
    </submittedName>
</protein>
<dbReference type="GO" id="GO:0032259">
    <property type="term" value="P:methylation"/>
    <property type="evidence" value="ECO:0007669"/>
    <property type="project" value="UniProtKB-KW"/>
</dbReference>
<sequence>MPKPYLRDDLIEVRESELHGRGLFAAQPIAKGTELGLCKARRTKGEGPHVLWIDDDGKEKYQVQCDLKFINHGKKPNVAYYDDLTVVALKKIKAGEELLHDYGDEWE</sequence>
<dbReference type="Proteomes" id="UP000029444">
    <property type="component" value="Unassembled WGS sequence"/>
</dbReference>
<dbReference type="InterPro" id="IPR046341">
    <property type="entry name" value="SET_dom_sf"/>
</dbReference>
<dbReference type="STRING" id="1177154.Y5S_00943"/>
<keyword evidence="3" id="KW-1185">Reference proteome</keyword>
<reference evidence="2 3" key="1">
    <citation type="submission" date="2012-09" db="EMBL/GenBank/DDBJ databases">
        <title>Genome Sequence of alkane-degrading Bacterium Alcanivorax sp. 19-m-6.</title>
        <authorList>
            <person name="Lai Q."/>
            <person name="Shao Z."/>
        </authorList>
    </citation>
    <scope>NUCLEOTIDE SEQUENCE [LARGE SCALE GENOMIC DNA]</scope>
    <source>
        <strain evidence="2 3">19-m-6</strain>
    </source>
</reference>
<dbReference type="SMART" id="SM00317">
    <property type="entry name" value="SET"/>
    <property type="match status" value="1"/>
</dbReference>
<dbReference type="GO" id="GO:0008168">
    <property type="term" value="F:methyltransferase activity"/>
    <property type="evidence" value="ECO:0007669"/>
    <property type="project" value="UniProtKB-KW"/>
</dbReference>
<feature type="domain" description="SET" evidence="1">
    <location>
        <begin position="9"/>
        <end position="103"/>
    </location>
</feature>
<accession>A0A095SN12</accession>
<dbReference type="OrthoDB" id="9790349at2"/>
<dbReference type="Gene3D" id="2.170.270.10">
    <property type="entry name" value="SET domain"/>
    <property type="match status" value="1"/>
</dbReference>
<comment type="caution">
    <text evidence="2">The sequence shown here is derived from an EMBL/GenBank/DDBJ whole genome shotgun (WGS) entry which is preliminary data.</text>
</comment>
<dbReference type="PROSITE" id="PS50280">
    <property type="entry name" value="SET"/>
    <property type="match status" value="1"/>
</dbReference>
<keyword evidence="2" id="KW-0808">Transferase</keyword>
<dbReference type="Pfam" id="PF00856">
    <property type="entry name" value="SET"/>
    <property type="match status" value="1"/>
</dbReference>